<dbReference type="Proteomes" id="UP001597108">
    <property type="component" value="Unassembled WGS sequence"/>
</dbReference>
<evidence type="ECO:0000313" key="5">
    <source>
        <dbReference type="Proteomes" id="UP001597108"/>
    </source>
</evidence>
<evidence type="ECO:0000256" key="1">
    <source>
        <dbReference type="ARBA" id="ARBA00022737"/>
    </source>
</evidence>
<dbReference type="RefSeq" id="WP_386072311.1">
    <property type="nucleotide sequence ID" value="NZ_JBHTJT010000006.1"/>
</dbReference>
<organism evidence="4 5">
    <name type="scientific">Tropicimonas aquimaris</name>
    <dbReference type="NCBI Taxonomy" id="914152"/>
    <lineage>
        <taxon>Bacteria</taxon>
        <taxon>Pseudomonadati</taxon>
        <taxon>Pseudomonadota</taxon>
        <taxon>Alphaproteobacteria</taxon>
        <taxon>Rhodobacterales</taxon>
        <taxon>Roseobacteraceae</taxon>
        <taxon>Tropicimonas</taxon>
    </lineage>
</organism>
<dbReference type="InterPro" id="IPR051550">
    <property type="entry name" value="SCF-Subunits/Alg-Epimerases"/>
</dbReference>
<sequence>MPRRFEITGRAGGRLVVLLGLCLLPLAAVAQGGRLVEMDFRLVMAAMAQRVGANGQIALYQAQDGLDPQALAVVGGWLDLDTIGPENPALQSGLLVREADGSLLARAPLVVWEGAELALGAGTDLKLSRADGAFLASFGRLTLDGARVVGRGEAPAGNAEFRPFVLVAGTGVLTARDSRFEALGFDLAPAYAGVAVINRGIFPAVGRTEIRDTRLEAVGSLLLEDTEGATLAGNRIEAARGAGIWLRRTRDLRADGNRVARPSGHGIRLSAGAARVELLNNEITDAGSTGIFADTGSVQVLIRGNRIEDAVGDAISVKMSGCMSVRNNVALRSGGSGIRLRRSTAVEIRDNRLSDNAGAGVAVQDQPQGAGTRLEGNLLTGNGRGIEGANAGQLVLVGNDLTGQFPRLLEGDLVFLARDLMRDLKGGEPLLISPNGSETPRPASPCPFTEGS</sequence>
<dbReference type="InterPro" id="IPR012334">
    <property type="entry name" value="Pectin_lyas_fold"/>
</dbReference>
<keyword evidence="1" id="KW-0677">Repeat</keyword>
<evidence type="ECO:0000256" key="2">
    <source>
        <dbReference type="SAM" id="MobiDB-lite"/>
    </source>
</evidence>
<dbReference type="InterPro" id="IPR006626">
    <property type="entry name" value="PbH1"/>
</dbReference>
<dbReference type="PANTHER" id="PTHR22990:SF15">
    <property type="entry name" value="F-BOX ONLY PROTEIN 10"/>
    <property type="match status" value="1"/>
</dbReference>
<dbReference type="InterPro" id="IPR011050">
    <property type="entry name" value="Pectin_lyase_fold/virulence"/>
</dbReference>
<protein>
    <submittedName>
        <fullName evidence="4">Right-handed parallel beta-helix repeat-containing protein</fullName>
    </submittedName>
</protein>
<name>A0ABW3IJZ6_9RHOB</name>
<reference evidence="5" key="1">
    <citation type="journal article" date="2019" name="Int. J. Syst. Evol. Microbiol.">
        <title>The Global Catalogue of Microorganisms (GCM) 10K type strain sequencing project: providing services to taxonomists for standard genome sequencing and annotation.</title>
        <authorList>
            <consortium name="The Broad Institute Genomics Platform"/>
            <consortium name="The Broad Institute Genome Sequencing Center for Infectious Disease"/>
            <person name="Wu L."/>
            <person name="Ma J."/>
        </authorList>
    </citation>
    <scope>NUCLEOTIDE SEQUENCE [LARGE SCALE GENOMIC DNA]</scope>
    <source>
        <strain evidence="5">CCUG 60524</strain>
    </source>
</reference>
<dbReference type="EMBL" id="JBHTJT010000006">
    <property type="protein sequence ID" value="MFD0978432.1"/>
    <property type="molecule type" value="Genomic_DNA"/>
</dbReference>
<dbReference type="PANTHER" id="PTHR22990">
    <property type="entry name" value="F-BOX ONLY PROTEIN"/>
    <property type="match status" value="1"/>
</dbReference>
<dbReference type="SUPFAM" id="SSF51126">
    <property type="entry name" value="Pectin lyase-like"/>
    <property type="match status" value="1"/>
</dbReference>
<evidence type="ECO:0000259" key="3">
    <source>
        <dbReference type="Pfam" id="PF13229"/>
    </source>
</evidence>
<feature type="region of interest" description="Disordered" evidence="2">
    <location>
        <begin position="429"/>
        <end position="452"/>
    </location>
</feature>
<feature type="domain" description="Right handed beta helix" evidence="3">
    <location>
        <begin position="297"/>
        <end position="400"/>
    </location>
</feature>
<dbReference type="InterPro" id="IPR039448">
    <property type="entry name" value="Beta_helix"/>
</dbReference>
<evidence type="ECO:0000313" key="4">
    <source>
        <dbReference type="EMBL" id="MFD0978432.1"/>
    </source>
</evidence>
<proteinExistence type="predicted"/>
<dbReference type="Pfam" id="PF13229">
    <property type="entry name" value="Beta_helix"/>
    <property type="match status" value="1"/>
</dbReference>
<gene>
    <name evidence="4" type="ORF">ACFQ2S_02105</name>
</gene>
<dbReference type="SMART" id="SM00710">
    <property type="entry name" value="PbH1"/>
    <property type="match status" value="7"/>
</dbReference>
<keyword evidence="5" id="KW-1185">Reference proteome</keyword>
<dbReference type="Gene3D" id="2.160.20.10">
    <property type="entry name" value="Single-stranded right-handed beta-helix, Pectin lyase-like"/>
    <property type="match status" value="1"/>
</dbReference>
<accession>A0ABW3IJZ6</accession>
<comment type="caution">
    <text evidence="4">The sequence shown here is derived from an EMBL/GenBank/DDBJ whole genome shotgun (WGS) entry which is preliminary data.</text>
</comment>